<dbReference type="NCBIfam" id="TIGR00229">
    <property type="entry name" value="sensory_box"/>
    <property type="match status" value="3"/>
</dbReference>
<feature type="domain" description="PAC" evidence="22">
    <location>
        <begin position="901"/>
        <end position="954"/>
    </location>
</feature>
<dbReference type="PROSITE" id="PS50113">
    <property type="entry name" value="PAC"/>
    <property type="match status" value="2"/>
</dbReference>
<keyword evidence="12" id="KW-0902">Two-component regulatory system</keyword>
<keyword evidence="8" id="KW-0547">Nucleotide-binding</keyword>
<reference evidence="24 25" key="1">
    <citation type="submission" date="2019-04" db="EMBL/GenBank/DDBJ databases">
        <title>Thalassotalea guangxiensis sp. nov., isolated from sediment of the coastal wetland.</title>
        <authorList>
            <person name="Zheng S."/>
            <person name="Zhang D."/>
        </authorList>
    </citation>
    <scope>NUCLEOTIDE SEQUENCE [LARGE SCALE GENOMIC DNA]</scope>
    <source>
        <strain evidence="24 25">ZS-4</strain>
    </source>
</reference>
<dbReference type="Pfam" id="PF08447">
    <property type="entry name" value="PAS_3"/>
    <property type="match status" value="2"/>
</dbReference>
<keyword evidence="6" id="KW-0808">Transferase</keyword>
<dbReference type="CDD" id="cd00088">
    <property type="entry name" value="HPT"/>
    <property type="match status" value="1"/>
</dbReference>
<evidence type="ECO:0000256" key="15">
    <source>
        <dbReference type="ARBA" id="ARBA00068150"/>
    </source>
</evidence>
<feature type="domain" description="HPt" evidence="23">
    <location>
        <begin position="1518"/>
        <end position="1613"/>
    </location>
</feature>
<gene>
    <name evidence="24" type="ORF">E8M12_00490</name>
</gene>
<evidence type="ECO:0000256" key="3">
    <source>
        <dbReference type="ARBA" id="ARBA00012438"/>
    </source>
</evidence>
<evidence type="ECO:0000259" key="21">
    <source>
        <dbReference type="PROSITE" id="PS50112"/>
    </source>
</evidence>
<feature type="transmembrane region" description="Helical" evidence="18">
    <location>
        <begin position="6"/>
        <end position="24"/>
    </location>
</feature>
<dbReference type="InterPro" id="IPR000014">
    <property type="entry name" value="PAS"/>
</dbReference>
<dbReference type="InterPro" id="IPR005467">
    <property type="entry name" value="His_kinase_dom"/>
</dbReference>
<evidence type="ECO:0000256" key="9">
    <source>
        <dbReference type="ARBA" id="ARBA00022777"/>
    </source>
</evidence>
<dbReference type="InterPro" id="IPR013655">
    <property type="entry name" value="PAS_fold_3"/>
</dbReference>
<dbReference type="OrthoDB" id="9810730at2"/>
<evidence type="ECO:0000256" key="13">
    <source>
        <dbReference type="ARBA" id="ARBA00023136"/>
    </source>
</evidence>
<dbReference type="InterPro" id="IPR011006">
    <property type="entry name" value="CheY-like_superfamily"/>
</dbReference>
<feature type="domain" description="PAS" evidence="21">
    <location>
        <begin position="551"/>
        <end position="631"/>
    </location>
</feature>
<dbReference type="SMART" id="SM00387">
    <property type="entry name" value="HATPase_c"/>
    <property type="match status" value="1"/>
</dbReference>
<feature type="domain" description="PAS" evidence="21">
    <location>
        <begin position="687"/>
        <end position="740"/>
    </location>
</feature>
<dbReference type="RefSeq" id="WP_136734109.1">
    <property type="nucleotide sequence ID" value="NZ_SWDB01000001.1"/>
</dbReference>
<feature type="modified residue" description="Phosphohistidine" evidence="16">
    <location>
        <position position="1557"/>
    </location>
</feature>
<dbReference type="InterPro" id="IPR035965">
    <property type="entry name" value="PAS-like_dom_sf"/>
</dbReference>
<dbReference type="PANTHER" id="PTHR45339">
    <property type="entry name" value="HYBRID SIGNAL TRANSDUCTION HISTIDINE KINASE J"/>
    <property type="match status" value="1"/>
</dbReference>
<dbReference type="Proteomes" id="UP000307999">
    <property type="component" value="Unassembled WGS sequence"/>
</dbReference>
<dbReference type="SMART" id="SM00086">
    <property type="entry name" value="PAC"/>
    <property type="match status" value="3"/>
</dbReference>
<evidence type="ECO:0000256" key="2">
    <source>
        <dbReference type="ARBA" id="ARBA00004651"/>
    </source>
</evidence>
<proteinExistence type="predicted"/>
<feature type="modified residue" description="4-aspartylphosphate" evidence="17">
    <location>
        <position position="1263"/>
    </location>
</feature>
<dbReference type="SUPFAM" id="SSF47226">
    <property type="entry name" value="Histidine-containing phosphotransfer domain, HPT domain"/>
    <property type="match status" value="1"/>
</dbReference>
<dbReference type="PROSITE" id="PS50109">
    <property type="entry name" value="HIS_KIN"/>
    <property type="match status" value="1"/>
</dbReference>
<dbReference type="CDD" id="cd00130">
    <property type="entry name" value="PAS"/>
    <property type="match status" value="2"/>
</dbReference>
<dbReference type="InterPro" id="IPR004358">
    <property type="entry name" value="Sig_transdc_His_kin-like_C"/>
</dbReference>
<dbReference type="SUPFAM" id="SSF55785">
    <property type="entry name" value="PYP-like sensor domain (PAS domain)"/>
    <property type="match status" value="4"/>
</dbReference>
<name>A0A4U1BB10_9GAMM</name>
<dbReference type="Pfam" id="PF01627">
    <property type="entry name" value="Hpt"/>
    <property type="match status" value="1"/>
</dbReference>
<dbReference type="PANTHER" id="PTHR45339:SF1">
    <property type="entry name" value="HYBRID SIGNAL TRANSDUCTION HISTIDINE KINASE J"/>
    <property type="match status" value="1"/>
</dbReference>
<dbReference type="CDD" id="cd00082">
    <property type="entry name" value="HisKA"/>
    <property type="match status" value="1"/>
</dbReference>
<dbReference type="SMART" id="SM00448">
    <property type="entry name" value="REC"/>
    <property type="match status" value="2"/>
</dbReference>
<dbReference type="Pfam" id="PF02518">
    <property type="entry name" value="HATPase_c"/>
    <property type="match status" value="1"/>
</dbReference>
<keyword evidence="4" id="KW-1003">Cell membrane</keyword>
<evidence type="ECO:0000259" key="23">
    <source>
        <dbReference type="PROSITE" id="PS50894"/>
    </source>
</evidence>
<dbReference type="CDD" id="cd16922">
    <property type="entry name" value="HATPase_EvgS-ArcB-TorS-like"/>
    <property type="match status" value="1"/>
</dbReference>
<comment type="caution">
    <text evidence="24">The sequence shown here is derived from an EMBL/GenBank/DDBJ whole genome shotgun (WGS) entry which is preliminary data.</text>
</comment>
<evidence type="ECO:0000259" key="20">
    <source>
        <dbReference type="PROSITE" id="PS50110"/>
    </source>
</evidence>
<sequence>MLTESLIALIVLLIAILALVINSLRNQVKRQNKPIWEDSHSRRLVLGALTIFAVIIIVIIVFGLQRIRMQTNEQVGKALQAMVETTETALENWYDGRKTLLRYMADNPEMVRQTERLLNLEVNYLQGSAPLKTIREFYRNLPNDYYGSLGFFVISKDYINYATLRNENLGQENIIYKQRPEYLNRVFQGQTVLIPPMLSDVPLHKEQRGAGSHNTTMFVAAPIFNSEGDIIAALALRLDPFKELLSITQIGYLGSTGETYLIDSRATLVSNSRFEKQLADLNVIQQGQASILNLKVLDPGRELSKSQPFDMLNDDLLPTYSAQQALQKQQGYSIQGYRDYRGQQVIGAWDWNEELNLGIISEIDYAEIQAGHVALRNTVSAVFISILVLFALLANFSVRIVRTMNVRLNEANMRLEQRVEERTRDLTDRERRLFDIYEHSPVAYATIDPSGHFDKHNQVFAELTGYSRRAFDSLTLWELLPGGKDNQEGKDLLINAQKNPQKDVNLTIIDYHGKEKQVSASATFTKENHEIRLSLLDISGRIEALRKVAANEQQIRSIVGNLPGAVFRFVNDGDWHEDRHLNFLSDKIKDLTGYPKEEFLNGPNPLRLTDLIIEKERQAIKNKLKSAATNFSTVMTTYHMHDKSGMIKTVQLRVSGVKDEYNQKTYLDGTLIDISQQESLKEELKESENRFATILDSVADGVVVIDRKGTIQNFSRSAEAIFGYDRNEVVGKQVSILQPDAMGDTHNIFLAHYQSRKESDVVNHVRQLTAQRKNKELFPMEIAVREAVLDHQKVFIGILRDITERNRQQQRLIESEERLDSATYGAKIGLWELYPQKGHALINSVWATMLGYEPLDILETDSKWSKLKGGYDTWMELFIPEDQAVIKQLVRDYLTQKVIEHSREIRLRCKDGSYKWVLSMGRVIETDNQNVPTRISGVHIDIDERKKLELDYESAKEVAENANRAKSDFLANMSHEIRTPMNAIIGMSHLALNTELTPQQRGYIDKVHRSAESLLGIINDILDFSKIEAGKLDVEYSNFDLGEVLEDLINFIGIKAEEKHLELLFDIQNDLPMQLVGDSLRLTQVLINLTNNAVKFTQEGEVLLQVSSLRTTTNEVEINFAVKDTGIGMSEEQQRELFQPFTQADASTTRVHGGTGLGLAITKKLIDLMGGQINVQSKLGKGSTFSFTIKFKRQLNVSRKTAPKVEKIDNILVVDDNAHARDIFARILDSMGYRYKVAANAKDALALLNRHDKEDPFQLLLIDWQMPVLDGVAMARIVITELKLQNPPLVFMVTAFGREELTLQLDDLEVDDILTKPVTRGKLQQAILQVGSDQGISTRAISSPKLKMQAAIEQLQGAHILAVEDNEVNQQLISALLSKNGIECDIAENGLIALDMLKKQAYDGVLMDCQMPVMDGYTASKKIREQEQFADLPILAMTANAMAGDKEKALQAGMNDHIAKPINVETMFQIMANWINKPAQGQSKAPSSIAQYEHRQSSLPDKMITINISDGLRRAMHNRPLYQKLLLNFSKSQQDFKDKFRAAIEQNDIDKAVYLAHTLKGLAGNIGAEEVQDKAQQLEQQAHAGELSLNSLQAVSRPLEMAIHEINVKVPALPETEPDTSDLTEQSTPLAQCIIELQTMLTAYDTATADYIEKHKAKLHAELGANVYTRLLRAVERYDYESALQELENRAPTE</sequence>
<dbReference type="InterPro" id="IPR003661">
    <property type="entry name" value="HisK_dim/P_dom"/>
</dbReference>
<dbReference type="EMBL" id="SWDB01000001">
    <property type="protein sequence ID" value="TKB47920.1"/>
    <property type="molecule type" value="Genomic_DNA"/>
</dbReference>
<dbReference type="FunFam" id="3.30.565.10:FF:000010">
    <property type="entry name" value="Sensor histidine kinase RcsC"/>
    <property type="match status" value="1"/>
</dbReference>
<keyword evidence="25" id="KW-1185">Reference proteome</keyword>
<evidence type="ECO:0000259" key="19">
    <source>
        <dbReference type="PROSITE" id="PS50109"/>
    </source>
</evidence>
<keyword evidence="9" id="KW-0418">Kinase</keyword>
<keyword evidence="10" id="KW-0067">ATP-binding</keyword>
<dbReference type="InterPro" id="IPR000700">
    <property type="entry name" value="PAS-assoc_C"/>
</dbReference>
<accession>A0A4U1BB10</accession>
<dbReference type="SUPFAM" id="SSF52172">
    <property type="entry name" value="CheY-like"/>
    <property type="match status" value="2"/>
</dbReference>
<feature type="transmembrane region" description="Helical" evidence="18">
    <location>
        <begin position="44"/>
        <end position="64"/>
    </location>
</feature>
<dbReference type="InterPro" id="IPR003594">
    <property type="entry name" value="HATPase_dom"/>
</dbReference>
<comment type="subcellular location">
    <subcellularLocation>
        <location evidence="2">Cell membrane</location>
        <topology evidence="2">Multi-pass membrane protein</topology>
    </subcellularLocation>
</comment>
<dbReference type="EC" id="2.7.13.3" evidence="3"/>
<organism evidence="24 25">
    <name type="scientific">Thalassotalea mangrovi</name>
    <dbReference type="NCBI Taxonomy" id="2572245"/>
    <lineage>
        <taxon>Bacteria</taxon>
        <taxon>Pseudomonadati</taxon>
        <taxon>Pseudomonadota</taxon>
        <taxon>Gammaproteobacteria</taxon>
        <taxon>Alteromonadales</taxon>
        <taxon>Colwelliaceae</taxon>
        <taxon>Thalassotalea</taxon>
    </lineage>
</organism>
<dbReference type="SUPFAM" id="SSF47384">
    <property type="entry name" value="Homodimeric domain of signal transducing histidine kinase"/>
    <property type="match status" value="1"/>
</dbReference>
<comment type="subunit">
    <text evidence="14">At low DSF concentrations, interacts with RpfF.</text>
</comment>
<evidence type="ECO:0000256" key="8">
    <source>
        <dbReference type="ARBA" id="ARBA00022741"/>
    </source>
</evidence>
<feature type="domain" description="PAC" evidence="22">
    <location>
        <begin position="634"/>
        <end position="686"/>
    </location>
</feature>
<dbReference type="GO" id="GO:0005524">
    <property type="term" value="F:ATP binding"/>
    <property type="evidence" value="ECO:0007669"/>
    <property type="project" value="UniProtKB-KW"/>
</dbReference>
<dbReference type="PRINTS" id="PR00344">
    <property type="entry name" value="BCTRLSENSOR"/>
</dbReference>
<keyword evidence="7 18" id="KW-0812">Transmembrane</keyword>
<evidence type="ECO:0000256" key="17">
    <source>
        <dbReference type="PROSITE-ProRule" id="PRU00169"/>
    </source>
</evidence>
<evidence type="ECO:0000256" key="5">
    <source>
        <dbReference type="ARBA" id="ARBA00022553"/>
    </source>
</evidence>
<keyword evidence="11 18" id="KW-1133">Transmembrane helix</keyword>
<evidence type="ECO:0000256" key="18">
    <source>
        <dbReference type="SAM" id="Phobius"/>
    </source>
</evidence>
<evidence type="ECO:0000256" key="7">
    <source>
        <dbReference type="ARBA" id="ARBA00022692"/>
    </source>
</evidence>
<dbReference type="InterPro" id="IPR036641">
    <property type="entry name" value="HPT_dom_sf"/>
</dbReference>
<evidence type="ECO:0000256" key="12">
    <source>
        <dbReference type="ARBA" id="ARBA00023012"/>
    </source>
</evidence>
<dbReference type="GO" id="GO:0000155">
    <property type="term" value="F:phosphorelay sensor kinase activity"/>
    <property type="evidence" value="ECO:0007669"/>
    <property type="project" value="InterPro"/>
</dbReference>
<dbReference type="SUPFAM" id="SSF55874">
    <property type="entry name" value="ATPase domain of HSP90 chaperone/DNA topoisomerase II/histidine kinase"/>
    <property type="match status" value="1"/>
</dbReference>
<evidence type="ECO:0000256" key="11">
    <source>
        <dbReference type="ARBA" id="ARBA00022989"/>
    </source>
</evidence>
<dbReference type="GO" id="GO:0005886">
    <property type="term" value="C:plasma membrane"/>
    <property type="evidence" value="ECO:0007669"/>
    <property type="project" value="UniProtKB-SubCell"/>
</dbReference>
<evidence type="ECO:0000256" key="10">
    <source>
        <dbReference type="ARBA" id="ARBA00022840"/>
    </source>
</evidence>
<dbReference type="Pfam" id="PF00072">
    <property type="entry name" value="Response_reg"/>
    <property type="match status" value="2"/>
</dbReference>
<dbReference type="FunFam" id="1.10.287.130:FF:000002">
    <property type="entry name" value="Two-component osmosensing histidine kinase"/>
    <property type="match status" value="1"/>
</dbReference>
<dbReference type="InterPro" id="IPR008207">
    <property type="entry name" value="Sig_transdc_His_kin_Hpt_dom"/>
</dbReference>
<dbReference type="InterPro" id="IPR036097">
    <property type="entry name" value="HisK_dim/P_sf"/>
</dbReference>
<keyword evidence="13 18" id="KW-0472">Membrane</keyword>
<dbReference type="InterPro" id="IPR036890">
    <property type="entry name" value="HATPase_C_sf"/>
</dbReference>
<feature type="modified residue" description="4-aspartylphosphate" evidence="17">
    <location>
        <position position="1408"/>
    </location>
</feature>
<keyword evidence="5 17" id="KW-0597">Phosphoprotein</keyword>
<protein>
    <recommendedName>
        <fullName evidence="15">Sensory/regulatory protein RpfC</fullName>
        <ecNumber evidence="3">2.7.13.3</ecNumber>
    </recommendedName>
</protein>
<dbReference type="SMART" id="SM00091">
    <property type="entry name" value="PAS"/>
    <property type="match status" value="4"/>
</dbReference>
<evidence type="ECO:0000256" key="6">
    <source>
        <dbReference type="ARBA" id="ARBA00022679"/>
    </source>
</evidence>
<dbReference type="Gene3D" id="3.30.565.10">
    <property type="entry name" value="Histidine kinase-like ATPase, C-terminal domain"/>
    <property type="match status" value="1"/>
</dbReference>
<dbReference type="InterPro" id="IPR001789">
    <property type="entry name" value="Sig_transdc_resp-reg_receiver"/>
</dbReference>
<dbReference type="PROSITE" id="PS50894">
    <property type="entry name" value="HPT"/>
    <property type="match status" value="1"/>
</dbReference>
<evidence type="ECO:0000256" key="16">
    <source>
        <dbReference type="PROSITE-ProRule" id="PRU00110"/>
    </source>
</evidence>
<dbReference type="PROSITE" id="PS50110">
    <property type="entry name" value="RESPONSE_REGULATORY"/>
    <property type="match status" value="2"/>
</dbReference>
<dbReference type="GO" id="GO:0006355">
    <property type="term" value="P:regulation of DNA-templated transcription"/>
    <property type="evidence" value="ECO:0007669"/>
    <property type="project" value="InterPro"/>
</dbReference>
<dbReference type="Gene3D" id="3.40.50.2300">
    <property type="match status" value="2"/>
</dbReference>
<evidence type="ECO:0000313" key="25">
    <source>
        <dbReference type="Proteomes" id="UP000307999"/>
    </source>
</evidence>
<evidence type="ECO:0000259" key="22">
    <source>
        <dbReference type="PROSITE" id="PS50113"/>
    </source>
</evidence>
<feature type="domain" description="Response regulatory" evidence="20">
    <location>
        <begin position="1359"/>
        <end position="1475"/>
    </location>
</feature>
<feature type="domain" description="Histidine kinase" evidence="19">
    <location>
        <begin position="972"/>
        <end position="1193"/>
    </location>
</feature>
<dbReference type="InterPro" id="IPR001610">
    <property type="entry name" value="PAC"/>
</dbReference>
<dbReference type="SMART" id="SM00388">
    <property type="entry name" value="HisKA"/>
    <property type="match status" value="1"/>
</dbReference>
<dbReference type="PROSITE" id="PS50112">
    <property type="entry name" value="PAS"/>
    <property type="match status" value="2"/>
</dbReference>
<evidence type="ECO:0000256" key="14">
    <source>
        <dbReference type="ARBA" id="ARBA00064003"/>
    </source>
</evidence>
<evidence type="ECO:0000313" key="24">
    <source>
        <dbReference type="EMBL" id="TKB47920.1"/>
    </source>
</evidence>
<evidence type="ECO:0000256" key="1">
    <source>
        <dbReference type="ARBA" id="ARBA00000085"/>
    </source>
</evidence>
<dbReference type="Gene3D" id="1.10.287.130">
    <property type="match status" value="1"/>
</dbReference>
<feature type="domain" description="Response regulatory" evidence="20">
    <location>
        <begin position="1210"/>
        <end position="1331"/>
    </location>
</feature>
<dbReference type="Pfam" id="PF13426">
    <property type="entry name" value="PAS_9"/>
    <property type="match status" value="2"/>
</dbReference>
<dbReference type="CDD" id="cd17546">
    <property type="entry name" value="REC_hyHK_CKI1_RcsC-like"/>
    <property type="match status" value="2"/>
</dbReference>
<dbReference type="Gene3D" id="1.20.120.160">
    <property type="entry name" value="HPT domain"/>
    <property type="match status" value="1"/>
</dbReference>
<comment type="catalytic activity">
    <reaction evidence="1">
        <text>ATP + protein L-histidine = ADP + protein N-phospho-L-histidine.</text>
        <dbReference type="EC" id="2.7.13.3"/>
    </reaction>
</comment>
<dbReference type="Pfam" id="PF00512">
    <property type="entry name" value="HisKA"/>
    <property type="match status" value="1"/>
</dbReference>
<dbReference type="Gene3D" id="3.30.450.20">
    <property type="entry name" value="PAS domain"/>
    <property type="match status" value="4"/>
</dbReference>
<evidence type="ECO:0000256" key="4">
    <source>
        <dbReference type="ARBA" id="ARBA00022475"/>
    </source>
</evidence>